<dbReference type="CDD" id="cd01949">
    <property type="entry name" value="GGDEF"/>
    <property type="match status" value="1"/>
</dbReference>
<organism evidence="4 5">
    <name type="scientific">Escherichia coli</name>
    <dbReference type="NCBI Taxonomy" id="562"/>
    <lineage>
        <taxon>Bacteria</taxon>
        <taxon>Pseudomonadati</taxon>
        <taxon>Pseudomonadota</taxon>
        <taxon>Gammaproteobacteria</taxon>
        <taxon>Enterobacterales</taxon>
        <taxon>Enterobacteriaceae</taxon>
        <taxon>Escherichia</taxon>
    </lineage>
</organism>
<dbReference type="SUPFAM" id="SSF55073">
    <property type="entry name" value="Nucleotide cyclase"/>
    <property type="match status" value="1"/>
</dbReference>
<dbReference type="CDD" id="cd00130">
    <property type="entry name" value="PAS"/>
    <property type="match status" value="2"/>
</dbReference>
<evidence type="ECO:0000256" key="2">
    <source>
        <dbReference type="ARBA" id="ARBA00022636"/>
    </source>
</evidence>
<dbReference type="NCBIfam" id="TIGR00254">
    <property type="entry name" value="GGDEF"/>
    <property type="match status" value="1"/>
</dbReference>
<dbReference type="SMART" id="SM00267">
    <property type="entry name" value="GGDEF"/>
    <property type="match status" value="1"/>
</dbReference>
<keyword evidence="2" id="KW-0973">c-di-GMP</keyword>
<protein>
    <recommendedName>
        <fullName evidence="1">cyclic-guanylate-specific phosphodiesterase</fullName>
        <ecNumber evidence="1">3.1.4.52</ecNumber>
    </recommendedName>
</protein>
<evidence type="ECO:0000256" key="1">
    <source>
        <dbReference type="ARBA" id="ARBA00012282"/>
    </source>
</evidence>
<dbReference type="Pfam" id="PF00563">
    <property type="entry name" value="EAL"/>
    <property type="match status" value="1"/>
</dbReference>
<proteinExistence type="predicted"/>
<dbReference type="SMART" id="SM00086">
    <property type="entry name" value="PAC"/>
    <property type="match status" value="2"/>
</dbReference>
<dbReference type="GO" id="GO:0071111">
    <property type="term" value="F:cyclic-guanylate-specific phosphodiesterase activity"/>
    <property type="evidence" value="ECO:0007669"/>
    <property type="project" value="UniProtKB-EC"/>
</dbReference>
<dbReference type="SMART" id="SM00052">
    <property type="entry name" value="EAL"/>
    <property type="match status" value="1"/>
</dbReference>
<dbReference type="PANTHER" id="PTHR44757">
    <property type="entry name" value="DIGUANYLATE CYCLASE DGCP"/>
    <property type="match status" value="1"/>
</dbReference>
<dbReference type="EMBL" id="LDYI01000040">
    <property type="protein sequence ID" value="KPO16387.1"/>
    <property type="molecule type" value="Genomic_DNA"/>
</dbReference>
<dbReference type="SMART" id="SM00091">
    <property type="entry name" value="PAS"/>
    <property type="match status" value="2"/>
</dbReference>
<evidence type="ECO:0000313" key="5">
    <source>
        <dbReference type="Proteomes" id="UP000050556"/>
    </source>
</evidence>
<dbReference type="SUPFAM" id="SSF141868">
    <property type="entry name" value="EAL domain-like"/>
    <property type="match status" value="1"/>
</dbReference>
<dbReference type="FunFam" id="3.20.20.450:FF:000001">
    <property type="entry name" value="Cyclic di-GMP phosphodiesterase yahA"/>
    <property type="match status" value="1"/>
</dbReference>
<dbReference type="PROSITE" id="PS50887">
    <property type="entry name" value="GGDEF"/>
    <property type="match status" value="1"/>
</dbReference>
<dbReference type="InterPro" id="IPR001610">
    <property type="entry name" value="PAC"/>
</dbReference>
<dbReference type="PROSITE" id="PS50883">
    <property type="entry name" value="EAL"/>
    <property type="match status" value="1"/>
</dbReference>
<comment type="caution">
    <text evidence="4">The sequence shown here is derived from an EMBL/GenBank/DDBJ whole genome shotgun (WGS) entry which is preliminary data.</text>
</comment>
<dbReference type="InterPro" id="IPR000700">
    <property type="entry name" value="PAS-assoc_C"/>
</dbReference>
<comment type="catalytic activity">
    <reaction evidence="3">
        <text>3',3'-c-di-GMP + H2O = 5'-phosphoguanylyl(3'-&gt;5')guanosine + H(+)</text>
        <dbReference type="Rhea" id="RHEA:24902"/>
        <dbReference type="ChEBI" id="CHEBI:15377"/>
        <dbReference type="ChEBI" id="CHEBI:15378"/>
        <dbReference type="ChEBI" id="CHEBI:58754"/>
        <dbReference type="ChEBI" id="CHEBI:58805"/>
        <dbReference type="EC" id="3.1.4.52"/>
    </reaction>
</comment>
<dbReference type="Gene3D" id="3.30.70.270">
    <property type="match status" value="1"/>
</dbReference>
<dbReference type="Proteomes" id="UP000050556">
    <property type="component" value="Unassembled WGS sequence"/>
</dbReference>
<evidence type="ECO:0000256" key="3">
    <source>
        <dbReference type="ARBA" id="ARBA00034290"/>
    </source>
</evidence>
<dbReference type="EC" id="3.1.4.52" evidence="1"/>
<dbReference type="Pfam" id="PF13426">
    <property type="entry name" value="PAS_9"/>
    <property type="match status" value="2"/>
</dbReference>
<dbReference type="Pfam" id="PF00990">
    <property type="entry name" value="GGDEF"/>
    <property type="match status" value="1"/>
</dbReference>
<dbReference type="AlphaFoldDB" id="A0A090JG22"/>
<dbReference type="InterPro" id="IPR052155">
    <property type="entry name" value="Biofilm_reg_signaling"/>
</dbReference>
<dbReference type="FunFam" id="3.30.450.20:FF:000170">
    <property type="entry name" value="Oxygen sensor protein DosP"/>
    <property type="match status" value="1"/>
</dbReference>
<dbReference type="InterPro" id="IPR001633">
    <property type="entry name" value="EAL_dom"/>
</dbReference>
<dbReference type="PATRIC" id="fig|562.7060.peg.4097"/>
<dbReference type="NCBIfam" id="NF008467">
    <property type="entry name" value="PRK11359.1"/>
    <property type="match status" value="1"/>
</dbReference>
<dbReference type="PROSITE" id="PS50112">
    <property type="entry name" value="PAS"/>
    <property type="match status" value="2"/>
</dbReference>
<reference evidence="4 5" key="1">
    <citation type="journal article" date="2015" name="Front. Microbiol.">
        <title>Genetic determinants of heat resistance in Escherichia coli.</title>
        <authorList>
            <person name="Mercer R.G."/>
            <person name="Zheng J."/>
            <person name="Garcia-Hernandez R."/>
            <person name="Ruan L."/>
            <person name="Ganzle M.G."/>
            <person name="McMullen L.M."/>
        </authorList>
    </citation>
    <scope>NUCLEOTIDE SEQUENCE [LARGE SCALE GENOMIC DNA]</scope>
    <source>
        <strain evidence="4 5">AW1.3</strain>
    </source>
</reference>
<dbReference type="InterPro" id="IPR043128">
    <property type="entry name" value="Rev_trsase/Diguanyl_cyclase"/>
</dbReference>
<dbReference type="InterPro" id="IPR029787">
    <property type="entry name" value="Nucleotide_cyclase"/>
</dbReference>
<dbReference type="Gene3D" id="3.20.20.450">
    <property type="entry name" value="EAL domain"/>
    <property type="match status" value="1"/>
</dbReference>
<dbReference type="PROSITE" id="PS50113">
    <property type="entry name" value="PAC"/>
    <property type="match status" value="1"/>
</dbReference>
<dbReference type="InterPro" id="IPR000014">
    <property type="entry name" value="PAS"/>
</dbReference>
<dbReference type="Gene3D" id="3.30.450.20">
    <property type="entry name" value="PAS domain"/>
    <property type="match status" value="2"/>
</dbReference>
<accession>A0A090JG22</accession>
<dbReference type="InterPro" id="IPR000160">
    <property type="entry name" value="GGDEF_dom"/>
</dbReference>
<evidence type="ECO:0000313" key="4">
    <source>
        <dbReference type="EMBL" id="KPO16387.1"/>
    </source>
</evidence>
<dbReference type="SUPFAM" id="SSF55785">
    <property type="entry name" value="PYP-like sensor domain (PAS domain)"/>
    <property type="match status" value="2"/>
</dbReference>
<gene>
    <name evidence="4" type="ORF">ACU57_05010</name>
</gene>
<dbReference type="NCBIfam" id="TIGR00229">
    <property type="entry name" value="sensory_box"/>
    <property type="match status" value="2"/>
</dbReference>
<dbReference type="InterPro" id="IPR035965">
    <property type="entry name" value="PAS-like_dom_sf"/>
</dbReference>
<dbReference type="InterPro" id="IPR035919">
    <property type="entry name" value="EAL_sf"/>
</dbReference>
<dbReference type="PIRSF" id="PIRSF005925">
    <property type="entry name" value="Dos"/>
    <property type="match status" value="1"/>
</dbReference>
<dbReference type="InterPro" id="IPR012226">
    <property type="entry name" value="Diguanyl_cyclase/Pdiesterase"/>
</dbReference>
<dbReference type="PANTHER" id="PTHR44757:SF2">
    <property type="entry name" value="BIOFILM ARCHITECTURE MAINTENANCE PROTEIN MBAA"/>
    <property type="match status" value="1"/>
</dbReference>
<dbReference type="CDD" id="cd01948">
    <property type="entry name" value="EAL"/>
    <property type="match status" value="1"/>
</dbReference>
<name>A0A090JG22_ECOLX</name>
<sequence length="807" mass="91203">MRQDAEVIMKLTDADNAADGIFFPALEQNMMGAVLINENDEVMFFNPAAEKLWGYKREEVIGNNIDMLIPRDLRPAHPEYIRHNREGGKARVEGMSRELQLEKKDGSKIWTRFALSKVSAEGKVYYLALVRDASVEMAQKEQTRQLIIAVDHLDRPVIVLDPERHIVQCNRAFTEMFGYCISEASGMQPDTLLNIPEFPADNRIRLQQLLWKTARDQDEFLLLTRTGEKIWIKASISPVYDVLAHLQNLVMTFSDITEERQIRQLEGNILAAMCSSPPFHEMGEIICRNIESVLNESHVSLFALRNGMPIHWASSSHGAEIQNAQSWSATIRQRDGAPAGILQIKTSSGAETSAFIERVADISQHMAALALEQEKSRQHIEQLIQFDPMTGLPNRNNLHNYLDDLVDKAVSPVVYLIGVDHIQDVIDSLGYAWADQALLEVVNRFREKLKPDQYLCRIEGTQFVLVSLENDVSNITQIADELRNVVSKPIMIDDKPFPLTLSIGISYDLGKNRDYLLSTAHNAMDYIRKNGGNGWQFFSPAMNEMVKERLVLGAALKEAISNNQLKLVYQPQIFAETGELYGIEALARWHDPLHGHVPPSRFIPLAEEIGEIENIGRWVIAEACRQLAEWRSQNIHIPALSVNLSALHFRSNQLPNQVSDAMHAWGIDGHQLTVEITESMMMEHDTEIFKRIQILRDMGVGLSVDDFGTGFSGLSRLVSLPVTEIKIDKSFVDRCLTEKRILALLEAITSIGQSLNLTVVAEGVETKEQFEMLRKIHCRVIQGYFFSRPLPAEEIPGWMSSVLPLKI</sequence>